<accession>A0ABV7T8U8</accession>
<dbReference type="InterPro" id="IPR025383">
    <property type="entry name" value="MrpA_C/MbhD"/>
</dbReference>
<feature type="transmembrane region" description="Helical" evidence="10">
    <location>
        <begin position="131"/>
        <end position="150"/>
    </location>
</feature>
<keyword evidence="2" id="KW-0813">Transport</keyword>
<dbReference type="PRINTS" id="PR01434">
    <property type="entry name" value="NADHDHGNASE5"/>
</dbReference>
<evidence type="ECO:0000259" key="15">
    <source>
        <dbReference type="Pfam" id="PF20501"/>
    </source>
</evidence>
<dbReference type="Pfam" id="PF13244">
    <property type="entry name" value="MbhD"/>
    <property type="match status" value="1"/>
</dbReference>
<evidence type="ECO:0000256" key="4">
    <source>
        <dbReference type="ARBA" id="ARBA00022475"/>
    </source>
</evidence>
<keyword evidence="5 9" id="KW-0812">Transmembrane</keyword>
<comment type="caution">
    <text evidence="16">The sequence shown here is derived from an EMBL/GenBank/DDBJ whole genome shotgun (WGS) entry which is preliminary data.</text>
</comment>
<dbReference type="InterPro" id="IPR046806">
    <property type="entry name" value="MrpA_C/MbhE"/>
</dbReference>
<evidence type="ECO:0000313" key="16">
    <source>
        <dbReference type="EMBL" id="MFC3609017.1"/>
    </source>
</evidence>
<dbReference type="Pfam" id="PF04039">
    <property type="entry name" value="MnhB"/>
    <property type="match status" value="1"/>
</dbReference>
<dbReference type="InterPro" id="IPR007182">
    <property type="entry name" value="MnhB"/>
</dbReference>
<feature type="transmembrane region" description="Helical" evidence="10">
    <location>
        <begin position="205"/>
        <end position="230"/>
    </location>
</feature>
<evidence type="ECO:0000256" key="5">
    <source>
        <dbReference type="ARBA" id="ARBA00022692"/>
    </source>
</evidence>
<dbReference type="Pfam" id="PF00361">
    <property type="entry name" value="Proton_antipo_M"/>
    <property type="match status" value="1"/>
</dbReference>
<dbReference type="EMBL" id="JBHRXZ010000024">
    <property type="protein sequence ID" value="MFC3609017.1"/>
    <property type="molecule type" value="Genomic_DNA"/>
</dbReference>
<feature type="transmembrane region" description="Helical" evidence="10">
    <location>
        <begin position="503"/>
        <end position="523"/>
    </location>
</feature>
<feature type="domain" description="MrpA C-terminal/MbhE" evidence="15">
    <location>
        <begin position="685"/>
        <end position="765"/>
    </location>
</feature>
<feature type="transmembrane region" description="Helical" evidence="10">
    <location>
        <begin position="652"/>
        <end position="674"/>
    </location>
</feature>
<feature type="transmembrane region" description="Helical" evidence="10">
    <location>
        <begin position="269"/>
        <end position="291"/>
    </location>
</feature>
<feature type="transmembrane region" description="Helical" evidence="10">
    <location>
        <begin position="847"/>
        <end position="870"/>
    </location>
</feature>
<feature type="transmembrane region" description="Helical" evidence="10">
    <location>
        <begin position="460"/>
        <end position="483"/>
    </location>
</feature>
<evidence type="ECO:0000256" key="10">
    <source>
        <dbReference type="SAM" id="Phobius"/>
    </source>
</evidence>
<feature type="transmembrane region" description="Helical" evidence="10">
    <location>
        <begin position="686"/>
        <end position="708"/>
    </location>
</feature>
<feature type="domain" description="NADH-Ubiquinone oxidoreductase (complex I) chain 5 N-terminal" evidence="12">
    <location>
        <begin position="65"/>
        <end position="110"/>
    </location>
</feature>
<keyword evidence="7" id="KW-0406">Ion transport</keyword>
<evidence type="ECO:0000256" key="2">
    <source>
        <dbReference type="ARBA" id="ARBA00022448"/>
    </source>
</evidence>
<name>A0ABV7T8U8_9GAMM</name>
<dbReference type="RefSeq" id="WP_386366171.1">
    <property type="nucleotide sequence ID" value="NZ_JBHRXZ010000024.1"/>
</dbReference>
<protein>
    <submittedName>
        <fullName evidence="16">Monovalent cation/H+ antiporter subunit A</fullName>
    </submittedName>
</protein>
<feature type="transmembrane region" description="Helical" evidence="10">
    <location>
        <begin position="890"/>
        <end position="914"/>
    </location>
</feature>
<organism evidence="16 17">
    <name type="scientific">Stutzerimonas tarimensis</name>
    <dbReference type="NCBI Taxonomy" id="1507735"/>
    <lineage>
        <taxon>Bacteria</taxon>
        <taxon>Pseudomonadati</taxon>
        <taxon>Pseudomonadota</taxon>
        <taxon>Gammaproteobacteria</taxon>
        <taxon>Pseudomonadales</taxon>
        <taxon>Pseudomonadaceae</taxon>
        <taxon>Stutzerimonas</taxon>
    </lineage>
</organism>
<dbReference type="Pfam" id="PF00662">
    <property type="entry name" value="Proton_antipo_N"/>
    <property type="match status" value="1"/>
</dbReference>
<evidence type="ECO:0000256" key="8">
    <source>
        <dbReference type="ARBA" id="ARBA00023136"/>
    </source>
</evidence>
<feature type="transmembrane region" description="Helical" evidence="10">
    <location>
        <begin position="406"/>
        <end position="427"/>
    </location>
</feature>
<keyword evidence="8 10" id="KW-0472">Membrane</keyword>
<keyword evidence="6 10" id="KW-1133">Transmembrane helix</keyword>
<evidence type="ECO:0000259" key="12">
    <source>
        <dbReference type="Pfam" id="PF00662"/>
    </source>
</evidence>
<feature type="transmembrane region" description="Helical" evidence="10">
    <location>
        <begin position="569"/>
        <end position="588"/>
    </location>
</feature>
<evidence type="ECO:0000256" key="9">
    <source>
        <dbReference type="RuleBase" id="RU000320"/>
    </source>
</evidence>
<feature type="transmembrane region" description="Helical" evidence="10">
    <location>
        <begin position="322"/>
        <end position="343"/>
    </location>
</feature>
<feature type="transmembrane region" description="Helical" evidence="10">
    <location>
        <begin position="76"/>
        <end position="96"/>
    </location>
</feature>
<dbReference type="InterPro" id="IPR001516">
    <property type="entry name" value="Proton_antipo_N"/>
</dbReference>
<feature type="domain" description="MrpA C-terminal/MbhD" evidence="14">
    <location>
        <begin position="610"/>
        <end position="675"/>
    </location>
</feature>
<feature type="transmembrane region" description="Helical" evidence="10">
    <location>
        <begin position="749"/>
        <end position="766"/>
    </location>
</feature>
<reference evidence="17" key="1">
    <citation type="journal article" date="2019" name="Int. J. Syst. Evol. Microbiol.">
        <title>The Global Catalogue of Microorganisms (GCM) 10K type strain sequencing project: providing services to taxonomists for standard genome sequencing and annotation.</title>
        <authorList>
            <consortium name="The Broad Institute Genomics Platform"/>
            <consortium name="The Broad Institute Genome Sequencing Center for Infectious Disease"/>
            <person name="Wu L."/>
            <person name="Ma J."/>
        </authorList>
    </citation>
    <scope>NUCLEOTIDE SEQUENCE [LARGE SCALE GENOMIC DNA]</scope>
    <source>
        <strain evidence="17">KCTC 42447</strain>
    </source>
</reference>
<dbReference type="PANTHER" id="PTHR43373:SF1">
    <property type="entry name" value="NA(+)_H(+) ANTIPORTER SUBUNIT A"/>
    <property type="match status" value="1"/>
</dbReference>
<evidence type="ECO:0000256" key="1">
    <source>
        <dbReference type="ARBA" id="ARBA00004651"/>
    </source>
</evidence>
<sequence length="929" mass="100273">MALALIIALPFLGICLPLLFARAGRSACAAGAALAPLAALILLMSKRAEVFAGEVEIVRLSWLPELGLNLSLRLDGLGFLFALLILGIGLLVILYARYYLSKSDPMGRFFGFFLLFMGSMLGVVLSENLLLMLMFWELTSLSSFLLIGFWNHRQDARQGARMALTVTGGGGLALLAGILLIGHIVGSYELTEVLASGDLIRAHSLYPLTLILVLLGVFTKSAQFPFHFWLPRAMAAPTPVSAFLHSATMVKAGVFLLARLYPALANSEWWFYLVSMTGMATLVFGAVLALFQHDLKGLLAYSTISHLGLITLLFGLDSRLAAVAAIFHIINHATFKASLFMAAGIIDHETGTRDMRKINGMWKYLPHTALLAMVASLAMAGVPLLNGFLSKEMFFAETLEQHLLGSFYWIIPVAATMASAFSVAYSLRFVHDVFFNGEPVDLPNYPPHEPPRYMKIPVEVLVLLCLLVGMLPGLTVAPLLGAAVGASLNAEVPEYSLSIWHGFNLPLIMSFIAMGGGLMIYLLRRPMFRWYEGMPQPDALRFFEQAMHGFTAGAGRLTGALENGSLQRYLALTLISALVLVIVSLTPLQSLAGSVALTSLDGITVLGFGILAITSLGTALLHRRRLVALIVLSAAGLMVALAFARYSAPDLALTQLSVEVVTVILLILVLYFMPERTPVESSSVRTFRDILLAAGGGVMVALLAYAVMTRPYDSISAFFLENSVSGGGGTNVVNVILVDFRGFDTLGEISVLAVAAVGIFGLLHGLKLPHAQHDYSGRAWSPDPHPMLLDALTRVLLPLALLISVFIFLRGHNLPGGGFIAGLVTAVALIMQYVSHGVVWTQERQRYSYHGMAGAGVLIAALTGLGSLLFDHPFLTTAFSYFYLPLVGKFELATAMLFDLGVYLTVVGATMLILSNIGHVGQDICKEYE</sequence>
<dbReference type="Proteomes" id="UP001595630">
    <property type="component" value="Unassembled WGS sequence"/>
</dbReference>
<dbReference type="Pfam" id="PF20501">
    <property type="entry name" value="MbhE"/>
    <property type="match status" value="1"/>
</dbReference>
<evidence type="ECO:0000259" key="11">
    <source>
        <dbReference type="Pfam" id="PF00361"/>
    </source>
</evidence>
<evidence type="ECO:0000256" key="6">
    <source>
        <dbReference type="ARBA" id="ARBA00022989"/>
    </source>
</evidence>
<gene>
    <name evidence="16" type="ORF">ACFOMF_14640</name>
</gene>
<keyword evidence="17" id="KW-1185">Reference proteome</keyword>
<feature type="domain" description="Na+/H+ antiporter MnhB subunit-related protein" evidence="13">
    <location>
        <begin position="789"/>
        <end position="911"/>
    </location>
</feature>
<feature type="transmembrane region" description="Helical" evidence="10">
    <location>
        <begin position="162"/>
        <end position="185"/>
    </location>
</feature>
<feature type="transmembrane region" description="Helical" evidence="10">
    <location>
        <begin position="787"/>
        <end position="809"/>
    </location>
</feature>
<dbReference type="InterPro" id="IPR050616">
    <property type="entry name" value="CPA3_Na-H_Antiporter_A"/>
</dbReference>
<feature type="transmembrane region" description="Helical" evidence="10">
    <location>
        <begin position="108"/>
        <end position="125"/>
    </location>
</feature>
<keyword evidence="3" id="KW-0050">Antiport</keyword>
<evidence type="ECO:0000259" key="13">
    <source>
        <dbReference type="Pfam" id="PF04039"/>
    </source>
</evidence>
<proteinExistence type="predicted"/>
<feature type="transmembrane region" description="Helical" evidence="10">
    <location>
        <begin position="594"/>
        <end position="614"/>
    </location>
</feature>
<evidence type="ECO:0000256" key="7">
    <source>
        <dbReference type="ARBA" id="ARBA00023065"/>
    </source>
</evidence>
<feature type="transmembrane region" description="Helical" evidence="10">
    <location>
        <begin position="364"/>
        <end position="386"/>
    </location>
</feature>
<dbReference type="NCBIfam" id="NF009288">
    <property type="entry name" value="PRK12648.1"/>
    <property type="match status" value="1"/>
</dbReference>
<evidence type="ECO:0000313" key="17">
    <source>
        <dbReference type="Proteomes" id="UP001595630"/>
    </source>
</evidence>
<dbReference type="InterPro" id="IPR001750">
    <property type="entry name" value="ND/Mrp_TM"/>
</dbReference>
<feature type="transmembrane region" description="Helical" evidence="10">
    <location>
        <begin position="242"/>
        <end position="263"/>
    </location>
</feature>
<comment type="subcellular location">
    <subcellularLocation>
        <location evidence="1">Cell membrane</location>
        <topology evidence="1">Multi-pass membrane protein</topology>
    </subcellularLocation>
    <subcellularLocation>
        <location evidence="9">Membrane</location>
        <topology evidence="9">Multi-pass membrane protein</topology>
    </subcellularLocation>
</comment>
<keyword evidence="4" id="KW-1003">Cell membrane</keyword>
<feature type="transmembrane region" description="Helical" evidence="10">
    <location>
        <begin position="626"/>
        <end position="646"/>
    </location>
</feature>
<evidence type="ECO:0000256" key="3">
    <source>
        <dbReference type="ARBA" id="ARBA00022449"/>
    </source>
</evidence>
<feature type="domain" description="NADH:quinone oxidoreductase/Mrp antiporter transmembrane" evidence="11">
    <location>
        <begin position="126"/>
        <end position="403"/>
    </location>
</feature>
<evidence type="ECO:0000259" key="14">
    <source>
        <dbReference type="Pfam" id="PF13244"/>
    </source>
</evidence>
<feature type="transmembrane region" description="Helical" evidence="10">
    <location>
        <begin position="298"/>
        <end position="316"/>
    </location>
</feature>
<feature type="transmembrane region" description="Helical" evidence="10">
    <location>
        <begin position="815"/>
        <end position="835"/>
    </location>
</feature>
<dbReference type="PANTHER" id="PTHR43373">
    <property type="entry name" value="NA(+)/H(+) ANTIPORTER SUBUNIT"/>
    <property type="match status" value="1"/>
</dbReference>